<dbReference type="InterPro" id="IPR011727">
    <property type="entry name" value="CHP02117"/>
</dbReference>
<dbReference type="Proteomes" id="UP001138681">
    <property type="component" value="Unassembled WGS sequence"/>
</dbReference>
<proteinExistence type="predicted"/>
<name>A0A9X1F4G9_9SPHN</name>
<comment type="caution">
    <text evidence="1">The sequence shown here is derived from an EMBL/GenBank/DDBJ whole genome shotgun (WGS) entry which is preliminary data.</text>
</comment>
<evidence type="ECO:0000313" key="1">
    <source>
        <dbReference type="EMBL" id="MBV7260086.1"/>
    </source>
</evidence>
<dbReference type="Pfam" id="PF09601">
    <property type="entry name" value="DUF2459"/>
    <property type="match status" value="1"/>
</dbReference>
<keyword evidence="2" id="KW-1185">Reference proteome</keyword>
<sequence length="211" mass="23497">MLIGIPVLFLLSAWAGSSIPRNAGWAETQDGVEIFIGSNGIHTEIVMPVYSDVIDWRGQFALGDIQSPYRNYTHVAVSWGEKTFFLETQNWSDLTPSVAVNAMTGGSGIMHVAWYVRPAPSEDFRPLRISHAEYEKLVAQIKAQIAPEISRQIYTGYSYYDVFYDAIGTYHIGNTCNQWTSDRLSAAGIKTGSWTPLPGGVMKWVPSLDQR</sequence>
<accession>A0A9X1F4G9</accession>
<organism evidence="1 2">
    <name type="scientific">Erythrobacter crassostreae</name>
    <dbReference type="NCBI Taxonomy" id="2828328"/>
    <lineage>
        <taxon>Bacteria</taxon>
        <taxon>Pseudomonadati</taxon>
        <taxon>Pseudomonadota</taxon>
        <taxon>Alphaproteobacteria</taxon>
        <taxon>Sphingomonadales</taxon>
        <taxon>Erythrobacteraceae</taxon>
        <taxon>Erythrobacter/Porphyrobacter group</taxon>
        <taxon>Erythrobacter</taxon>
    </lineage>
</organism>
<gene>
    <name evidence="1" type="ORF">KCG46_10950</name>
</gene>
<evidence type="ECO:0000313" key="2">
    <source>
        <dbReference type="Proteomes" id="UP001138681"/>
    </source>
</evidence>
<dbReference type="EMBL" id="JAGSPC010000002">
    <property type="protein sequence ID" value="MBV7260086.1"/>
    <property type="molecule type" value="Genomic_DNA"/>
</dbReference>
<dbReference type="NCBIfam" id="TIGR02117">
    <property type="entry name" value="chp_urease_rgn"/>
    <property type="match status" value="1"/>
</dbReference>
<reference evidence="1" key="1">
    <citation type="submission" date="2021-04" db="EMBL/GenBank/DDBJ databases">
        <authorList>
            <person name="Pira H."/>
            <person name="Risdian C."/>
            <person name="Wink J."/>
        </authorList>
    </citation>
    <scope>NUCLEOTIDE SEQUENCE</scope>
    <source>
        <strain evidence="1">WH158</strain>
    </source>
</reference>
<protein>
    <submittedName>
        <fullName evidence="1">TIGR02117 family protein</fullName>
    </submittedName>
</protein>
<dbReference type="AlphaFoldDB" id="A0A9X1F4G9"/>